<keyword evidence="2" id="KW-1185">Reference proteome</keyword>
<proteinExistence type="predicted"/>
<dbReference type="Gramene" id="scaffold_202690.1">
    <property type="protein sequence ID" value="scaffold_202690.1"/>
    <property type="gene ID" value="scaffold_202690.1"/>
</dbReference>
<organism evidence="2">
    <name type="scientific">Arabidopsis lyrata subsp. lyrata</name>
    <name type="common">Lyre-leaved rock-cress</name>
    <dbReference type="NCBI Taxonomy" id="81972"/>
    <lineage>
        <taxon>Eukaryota</taxon>
        <taxon>Viridiplantae</taxon>
        <taxon>Streptophyta</taxon>
        <taxon>Embryophyta</taxon>
        <taxon>Tracheophyta</taxon>
        <taxon>Spermatophyta</taxon>
        <taxon>Magnoliopsida</taxon>
        <taxon>eudicotyledons</taxon>
        <taxon>Gunneridae</taxon>
        <taxon>Pentapetalae</taxon>
        <taxon>rosids</taxon>
        <taxon>malvids</taxon>
        <taxon>Brassicales</taxon>
        <taxon>Brassicaceae</taxon>
        <taxon>Camelineae</taxon>
        <taxon>Arabidopsis</taxon>
    </lineage>
</organism>
<protein>
    <submittedName>
        <fullName evidence="1">Uncharacterized protein</fullName>
    </submittedName>
</protein>
<dbReference type="Proteomes" id="UP000008694">
    <property type="component" value="Unassembled WGS sequence"/>
</dbReference>
<sequence>MNGAIEVPRPDRATVFEFSFVAATSFRRSRTLSLGDSSRRRQRCSTVSRRLLKNQLINL</sequence>
<reference evidence="2" key="1">
    <citation type="journal article" date="2011" name="Nat. Genet.">
        <title>The Arabidopsis lyrata genome sequence and the basis of rapid genome size change.</title>
        <authorList>
            <person name="Hu T.T."/>
            <person name="Pattyn P."/>
            <person name="Bakker E.G."/>
            <person name="Cao J."/>
            <person name="Cheng J.-F."/>
            <person name="Clark R.M."/>
            <person name="Fahlgren N."/>
            <person name="Fawcett J.A."/>
            <person name="Grimwood J."/>
            <person name="Gundlach H."/>
            <person name="Haberer G."/>
            <person name="Hollister J.D."/>
            <person name="Ossowski S."/>
            <person name="Ottilar R.P."/>
            <person name="Salamov A.A."/>
            <person name="Schneeberger K."/>
            <person name="Spannagl M."/>
            <person name="Wang X."/>
            <person name="Yang L."/>
            <person name="Nasrallah M.E."/>
            <person name="Bergelson J."/>
            <person name="Carrington J.C."/>
            <person name="Gaut B.S."/>
            <person name="Schmutz J."/>
            <person name="Mayer K.F.X."/>
            <person name="Van de Peer Y."/>
            <person name="Grigoriev I.V."/>
            <person name="Nordborg M."/>
            <person name="Weigel D."/>
            <person name="Guo Y.-L."/>
        </authorList>
    </citation>
    <scope>NUCLEOTIDE SEQUENCE [LARGE SCALE GENOMIC DNA]</scope>
    <source>
        <strain evidence="2">cv. MN47</strain>
    </source>
</reference>
<evidence type="ECO:0000313" key="1">
    <source>
        <dbReference type="EMBL" id="EFH65394.1"/>
    </source>
</evidence>
<dbReference type="AlphaFoldDB" id="D7KUH6"/>
<evidence type="ECO:0000313" key="2">
    <source>
        <dbReference type="Proteomes" id="UP000008694"/>
    </source>
</evidence>
<accession>D7KUH6</accession>
<gene>
    <name evidence="1" type="ORF">ARALYDRAFT_895616</name>
</gene>
<dbReference type="HOGENOM" id="CLU_2963961_0_0_1"/>
<dbReference type="EMBL" id="GL348714">
    <property type="protein sequence ID" value="EFH65394.1"/>
    <property type="molecule type" value="Genomic_DNA"/>
</dbReference>
<name>D7KUH6_ARALL</name>